<gene>
    <name evidence="7" type="primary">crgA</name>
    <name evidence="9" type="ORF">BBOH_1514</name>
</gene>
<evidence type="ECO:0000256" key="8">
    <source>
        <dbReference type="SAM" id="MobiDB-lite"/>
    </source>
</evidence>
<accession>A0A086ZE37</accession>
<keyword evidence="5 7" id="KW-0472">Membrane</keyword>
<dbReference type="Proteomes" id="UP000029096">
    <property type="component" value="Unassembled WGS sequence"/>
</dbReference>
<feature type="transmembrane region" description="Helical" evidence="7">
    <location>
        <begin position="115"/>
        <end position="136"/>
    </location>
</feature>
<dbReference type="GO" id="GO:0005886">
    <property type="term" value="C:plasma membrane"/>
    <property type="evidence" value="ECO:0007669"/>
    <property type="project" value="UniProtKB-SubCell"/>
</dbReference>
<dbReference type="RefSeq" id="WP_033522523.1">
    <property type="nucleotide sequence ID" value="NZ_JDUS01000022.1"/>
</dbReference>
<evidence type="ECO:0000256" key="2">
    <source>
        <dbReference type="ARBA" id="ARBA00022618"/>
    </source>
</evidence>
<keyword evidence="6 7" id="KW-0131">Cell cycle</keyword>
<dbReference type="eggNOG" id="ENOG5032ZHR">
    <property type="taxonomic scope" value="Bacteria"/>
</dbReference>
<dbReference type="STRING" id="1437606.BBOH_1514"/>
<keyword evidence="2 7" id="KW-0132">Cell division</keyword>
<evidence type="ECO:0000256" key="5">
    <source>
        <dbReference type="ARBA" id="ARBA00023136"/>
    </source>
</evidence>
<protein>
    <recommendedName>
        <fullName evidence="7">Cell division protein CrgA</fullName>
    </recommendedName>
</protein>
<comment type="subcellular location">
    <subcellularLocation>
        <location evidence="7">Cell membrane</location>
        <topology evidence="7">Multi-pass membrane protein</topology>
    </subcellularLocation>
</comment>
<feature type="region of interest" description="Disordered" evidence="8">
    <location>
        <begin position="1"/>
        <end position="64"/>
    </location>
</feature>
<dbReference type="GO" id="GO:0051301">
    <property type="term" value="P:cell division"/>
    <property type="evidence" value="ECO:0007669"/>
    <property type="project" value="UniProtKB-UniRule"/>
</dbReference>
<evidence type="ECO:0000313" key="10">
    <source>
        <dbReference type="Proteomes" id="UP000029096"/>
    </source>
</evidence>
<feature type="transmembrane region" description="Helical" evidence="7">
    <location>
        <begin position="148"/>
        <end position="167"/>
    </location>
</feature>
<keyword evidence="3 7" id="KW-0812">Transmembrane</keyword>
<dbReference type="AlphaFoldDB" id="A0A086ZE37"/>
<dbReference type="NCBIfam" id="NF002593">
    <property type="entry name" value="PRK02251.1-2"/>
    <property type="match status" value="1"/>
</dbReference>
<reference evidence="9 10" key="1">
    <citation type="submission" date="2014-03" db="EMBL/GenBank/DDBJ databases">
        <title>Genomics of Bifidobacteria.</title>
        <authorList>
            <person name="Ventura M."/>
            <person name="Milani C."/>
            <person name="Lugli G.A."/>
        </authorList>
    </citation>
    <scope>NUCLEOTIDE SEQUENCE [LARGE SCALE GENOMIC DNA]</scope>
    <source>
        <strain evidence="9 10">DSM 22767</strain>
    </source>
</reference>
<evidence type="ECO:0000256" key="1">
    <source>
        <dbReference type="ARBA" id="ARBA00022475"/>
    </source>
</evidence>
<sequence>MADEELDENTNAGARDDEAQAAETTASEKTETETAQTAEHAADKTSDDGNDAEQTVNGDDDDLDLPMDQIEALLSADQIDKKSMSPQMRRVAQRQAENAKRVEETIKDTKTSPKWFVPVFCALMIIGLFWAVIYYFTSKYPIPGIGAWNLAIALAIAMVGFLMTIGWH</sequence>
<keyword evidence="4 7" id="KW-1133">Transmembrane helix</keyword>
<name>A0A086ZE37_9BIFI</name>
<comment type="similarity">
    <text evidence="7">Belongs to the CrgA family.</text>
</comment>
<keyword evidence="1 7" id="KW-1003">Cell membrane</keyword>
<evidence type="ECO:0000256" key="7">
    <source>
        <dbReference type="HAMAP-Rule" id="MF_00631"/>
    </source>
</evidence>
<dbReference type="Pfam" id="PF06781">
    <property type="entry name" value="CrgA"/>
    <property type="match status" value="1"/>
</dbReference>
<dbReference type="HAMAP" id="MF_00631">
    <property type="entry name" value="CrgA"/>
    <property type="match status" value="1"/>
</dbReference>
<keyword evidence="10" id="KW-1185">Reference proteome</keyword>
<evidence type="ECO:0000256" key="6">
    <source>
        <dbReference type="ARBA" id="ARBA00023306"/>
    </source>
</evidence>
<evidence type="ECO:0000256" key="4">
    <source>
        <dbReference type="ARBA" id="ARBA00022989"/>
    </source>
</evidence>
<evidence type="ECO:0000313" key="9">
    <source>
        <dbReference type="EMBL" id="KFI44787.1"/>
    </source>
</evidence>
<proteinExistence type="inferred from homology"/>
<dbReference type="InterPro" id="IPR009619">
    <property type="entry name" value="CrgA"/>
</dbReference>
<evidence type="ECO:0000256" key="3">
    <source>
        <dbReference type="ARBA" id="ARBA00022692"/>
    </source>
</evidence>
<comment type="function">
    <text evidence="7">Involved in cell division.</text>
</comment>
<organism evidence="9 10">
    <name type="scientific">Bifidobacterium bohemicum DSM 22767</name>
    <dbReference type="NCBI Taxonomy" id="1437606"/>
    <lineage>
        <taxon>Bacteria</taxon>
        <taxon>Bacillati</taxon>
        <taxon>Actinomycetota</taxon>
        <taxon>Actinomycetes</taxon>
        <taxon>Bifidobacteriales</taxon>
        <taxon>Bifidobacteriaceae</taxon>
        <taxon>Bifidobacterium</taxon>
    </lineage>
</organism>
<dbReference type="EMBL" id="JGYP01000005">
    <property type="protein sequence ID" value="KFI44787.1"/>
    <property type="molecule type" value="Genomic_DNA"/>
</dbReference>
<comment type="caution">
    <text evidence="9">The sequence shown here is derived from an EMBL/GenBank/DDBJ whole genome shotgun (WGS) entry which is preliminary data.</text>
</comment>